<evidence type="ECO:0000259" key="7">
    <source>
        <dbReference type="Pfam" id="PF01207"/>
    </source>
</evidence>
<proteinExistence type="predicted"/>
<keyword evidence="4" id="KW-0819">tRNA processing</keyword>
<feature type="region of interest" description="Disordered" evidence="6">
    <location>
        <begin position="1"/>
        <end position="20"/>
    </location>
</feature>
<dbReference type="Gene3D" id="3.20.20.70">
    <property type="entry name" value="Aldolase class I"/>
    <property type="match status" value="1"/>
</dbReference>
<dbReference type="PROSITE" id="PS01136">
    <property type="entry name" value="UPF0034"/>
    <property type="match status" value="1"/>
</dbReference>
<dbReference type="CDD" id="cd02801">
    <property type="entry name" value="DUS_like_FMN"/>
    <property type="match status" value="1"/>
</dbReference>
<dbReference type="GO" id="GO:0017150">
    <property type="term" value="F:tRNA dihydrouridine synthase activity"/>
    <property type="evidence" value="ECO:0007669"/>
    <property type="project" value="InterPro"/>
</dbReference>
<name>A0AA36HQV3_9DINO</name>
<dbReference type="EMBL" id="CAUJNA010000206">
    <property type="protein sequence ID" value="CAJ1373643.1"/>
    <property type="molecule type" value="Genomic_DNA"/>
</dbReference>
<dbReference type="SUPFAM" id="SSF48452">
    <property type="entry name" value="TPR-like"/>
    <property type="match status" value="4"/>
</dbReference>
<dbReference type="InterPro" id="IPR011990">
    <property type="entry name" value="TPR-like_helical_dom_sf"/>
</dbReference>
<dbReference type="InterPro" id="IPR013785">
    <property type="entry name" value="Aldolase_TIM"/>
</dbReference>
<dbReference type="InterPro" id="IPR035587">
    <property type="entry name" value="DUS-like_FMN-bd"/>
</dbReference>
<keyword evidence="9" id="KW-1185">Reference proteome</keyword>
<dbReference type="Gene3D" id="1.25.40.10">
    <property type="entry name" value="Tetratricopeptide repeat domain"/>
    <property type="match status" value="4"/>
</dbReference>
<evidence type="ECO:0000313" key="8">
    <source>
        <dbReference type="EMBL" id="CAJ1373643.1"/>
    </source>
</evidence>
<dbReference type="PANTHER" id="PTHR46082">
    <property type="entry name" value="ATP/GTP-BINDING PROTEIN-RELATED"/>
    <property type="match status" value="1"/>
</dbReference>
<comment type="caution">
    <text evidence="8">The sequence shown here is derived from an EMBL/GenBank/DDBJ whole genome shotgun (WGS) entry which is preliminary data.</text>
</comment>
<organism evidence="8 9">
    <name type="scientific">Effrenium voratum</name>
    <dbReference type="NCBI Taxonomy" id="2562239"/>
    <lineage>
        <taxon>Eukaryota</taxon>
        <taxon>Sar</taxon>
        <taxon>Alveolata</taxon>
        <taxon>Dinophyceae</taxon>
        <taxon>Suessiales</taxon>
        <taxon>Symbiodiniaceae</taxon>
        <taxon>Effrenium</taxon>
    </lineage>
</organism>
<dbReference type="SMART" id="SM00028">
    <property type="entry name" value="TPR"/>
    <property type="match status" value="7"/>
</dbReference>
<dbReference type="Proteomes" id="UP001178507">
    <property type="component" value="Unassembled WGS sequence"/>
</dbReference>
<protein>
    <recommendedName>
        <fullName evidence="7">DUS-like FMN-binding domain-containing protein</fullName>
    </recommendedName>
</protein>
<dbReference type="InterPro" id="IPR018517">
    <property type="entry name" value="tRNA_hU_synthase_CS"/>
</dbReference>
<evidence type="ECO:0000256" key="3">
    <source>
        <dbReference type="ARBA" id="ARBA00022643"/>
    </source>
</evidence>
<comment type="cofactor">
    <cofactor evidence="1">
        <name>FMN</name>
        <dbReference type="ChEBI" id="CHEBI:58210"/>
    </cofactor>
</comment>
<dbReference type="InterPro" id="IPR019734">
    <property type="entry name" value="TPR_rpt"/>
</dbReference>
<dbReference type="SUPFAM" id="SSF51395">
    <property type="entry name" value="FMN-linked oxidoreductases"/>
    <property type="match status" value="1"/>
</dbReference>
<evidence type="ECO:0000256" key="2">
    <source>
        <dbReference type="ARBA" id="ARBA00022630"/>
    </source>
</evidence>
<gene>
    <name evidence="8" type="ORF">EVOR1521_LOCUS3401</name>
</gene>
<reference evidence="8" key="1">
    <citation type="submission" date="2023-08" db="EMBL/GenBank/DDBJ databases">
        <authorList>
            <person name="Chen Y."/>
            <person name="Shah S."/>
            <person name="Dougan E. K."/>
            <person name="Thang M."/>
            <person name="Chan C."/>
        </authorList>
    </citation>
    <scope>NUCLEOTIDE SEQUENCE</scope>
</reference>
<evidence type="ECO:0000256" key="1">
    <source>
        <dbReference type="ARBA" id="ARBA00001917"/>
    </source>
</evidence>
<feature type="domain" description="DUS-like FMN-binding" evidence="7">
    <location>
        <begin position="186"/>
        <end position="419"/>
    </location>
</feature>
<dbReference type="Pfam" id="PF13424">
    <property type="entry name" value="TPR_12"/>
    <property type="match status" value="4"/>
</dbReference>
<sequence>MNRKSVSSRKSKKVTNKENNAKVQVEFSQIDELKSEIREMRLKHGPMHAKTLTLMNDLALALRDIGKSSEAVQLYEEVHHGCKKALGEFHPYTLSSMSNLANMLFELDRLDQAKPLLVETLQRQSQMRGEKHLDTLQTAHNLALLLEEQGPQAPPFVAHARRAMSRNGHARLRALPGGWKSPALVMAPMVKQSDRAFRQLLRRYGCTLCYTEMLMAEDFAAEAAYRRRALGEKIDEEDHPLIVQFAAHDPETLLRAALRAQEMGADGVDINLGCPQRRAREGRYGAWLANDEASWPLISEMVRRCAECEELRIPLCCKIRLQHTLTGTIKFAKLLEDSGCALLAVHGRKLLCTKSKHRDGPADLGAIAAVRAALRIPVLSNGNVRCPGDVVKNLQLTGCEGIMCAEQLLNDPALFSRAEGCEAPGAEELVDEYLGFCADFGAEDEAVCFSIWGASNGHVIREHVHRMRSQRGPGSYAAPPPAGHAEPLYIRAYEGQKSQLGAMNPVVMQTAVNLAGLKQARGHLEEAEALDREALAGCREVLGDENAQTLQSGNCLARLLHEQGMLQEAEELLKEVLQGRLALLGETDPATLTSLNNLGGLYYTWGRWSEAEPHFFAALEGRKAVLGPLHPDTLQSANNLASLFQARGRLDKAKPLFREALEGRRQVFGDLHPETLTSCSNLASLLHLLNQLDEADELMNTALAGRRKVLGELHKDTLTSMNNLAGLLRTQAKHREAERLYEEALAGRKELLGVGHMDTLMTANNYGLCLMQRGEQKEAEATFVEVLRNCRESLGDTHSYTLTCANSLGSLLHEAERFDEAEPIFREVLAGLRTQLGDKHPDTLTGANNLAVLLYSREEYTQAAELFQEVLNGRRAQLGDKHPDTAQAARHLTAAQQAQRHLETPNPGFSFLGCGCCTMASAPVP</sequence>
<accession>A0AA36HQV3</accession>
<evidence type="ECO:0000256" key="4">
    <source>
        <dbReference type="ARBA" id="ARBA00022694"/>
    </source>
</evidence>
<keyword evidence="2" id="KW-0285">Flavoprotein</keyword>
<feature type="compositionally biased region" description="Basic residues" evidence="6">
    <location>
        <begin position="1"/>
        <end position="14"/>
    </location>
</feature>
<dbReference type="Pfam" id="PF13374">
    <property type="entry name" value="TPR_10"/>
    <property type="match status" value="3"/>
</dbReference>
<dbReference type="AlphaFoldDB" id="A0AA36HQV3"/>
<keyword evidence="5" id="KW-0560">Oxidoreductase</keyword>
<evidence type="ECO:0000313" key="9">
    <source>
        <dbReference type="Proteomes" id="UP001178507"/>
    </source>
</evidence>
<dbReference type="PANTHER" id="PTHR46082:SF6">
    <property type="entry name" value="AAA+ ATPASE DOMAIN-CONTAINING PROTEIN-RELATED"/>
    <property type="match status" value="1"/>
</dbReference>
<dbReference type="GO" id="GO:0050660">
    <property type="term" value="F:flavin adenine dinucleotide binding"/>
    <property type="evidence" value="ECO:0007669"/>
    <property type="project" value="InterPro"/>
</dbReference>
<evidence type="ECO:0000256" key="6">
    <source>
        <dbReference type="SAM" id="MobiDB-lite"/>
    </source>
</evidence>
<dbReference type="Pfam" id="PF01207">
    <property type="entry name" value="Dus"/>
    <property type="match status" value="1"/>
</dbReference>
<dbReference type="InterPro" id="IPR053137">
    <property type="entry name" value="NLR-like"/>
</dbReference>
<keyword evidence="3" id="KW-0288">FMN</keyword>
<evidence type="ECO:0000256" key="5">
    <source>
        <dbReference type="ARBA" id="ARBA00023002"/>
    </source>
</evidence>